<accession>A0A821X8N0</accession>
<evidence type="ECO:0000313" key="3">
    <source>
        <dbReference type="Proteomes" id="UP000663880"/>
    </source>
</evidence>
<dbReference type="Proteomes" id="UP000663880">
    <property type="component" value="Unassembled WGS sequence"/>
</dbReference>
<keyword evidence="3" id="KW-1185">Reference proteome</keyword>
<sequence>MKFLLLCLLAAYCYADDSSEALLSKIEEHQMTLRVWEEDNSRLLSTLIEEQKKYDNAKKNEVVLLQTVDYLLKTNMEMLENVLTGLKKIQMNLSDDHMGEDGLETKNGDIREVASSNNYETDSDARTLQWIKNLGKSN</sequence>
<evidence type="ECO:0000313" key="2">
    <source>
        <dbReference type="EMBL" id="CAF4941096.1"/>
    </source>
</evidence>
<proteinExistence type="predicted"/>
<dbReference type="EMBL" id="CAJOBZ010000066">
    <property type="protein sequence ID" value="CAF4941096.1"/>
    <property type="molecule type" value="Genomic_DNA"/>
</dbReference>
<name>A0A821X8N0_9NEOP</name>
<gene>
    <name evidence="2" type="ORF">PMACD_LOCUS14737</name>
</gene>
<protein>
    <submittedName>
        <fullName evidence="2">Uncharacterized protein</fullName>
    </submittedName>
</protein>
<organism evidence="2 3">
    <name type="scientific">Pieris macdunnoughi</name>
    <dbReference type="NCBI Taxonomy" id="345717"/>
    <lineage>
        <taxon>Eukaryota</taxon>
        <taxon>Metazoa</taxon>
        <taxon>Ecdysozoa</taxon>
        <taxon>Arthropoda</taxon>
        <taxon>Hexapoda</taxon>
        <taxon>Insecta</taxon>
        <taxon>Pterygota</taxon>
        <taxon>Neoptera</taxon>
        <taxon>Endopterygota</taxon>
        <taxon>Lepidoptera</taxon>
        <taxon>Glossata</taxon>
        <taxon>Ditrysia</taxon>
        <taxon>Papilionoidea</taxon>
        <taxon>Pieridae</taxon>
        <taxon>Pierinae</taxon>
        <taxon>Pieris</taxon>
    </lineage>
</organism>
<feature type="chain" id="PRO_5032647060" evidence="1">
    <location>
        <begin position="16"/>
        <end position="138"/>
    </location>
</feature>
<keyword evidence="1" id="KW-0732">Signal</keyword>
<dbReference type="OrthoDB" id="10397094at2759"/>
<evidence type="ECO:0000256" key="1">
    <source>
        <dbReference type="SAM" id="SignalP"/>
    </source>
</evidence>
<comment type="caution">
    <text evidence="2">The sequence shown here is derived from an EMBL/GenBank/DDBJ whole genome shotgun (WGS) entry which is preliminary data.</text>
</comment>
<dbReference type="AlphaFoldDB" id="A0A821X8N0"/>
<feature type="signal peptide" evidence="1">
    <location>
        <begin position="1"/>
        <end position="15"/>
    </location>
</feature>
<reference evidence="2" key="1">
    <citation type="submission" date="2021-02" db="EMBL/GenBank/DDBJ databases">
        <authorList>
            <person name="Steward A R."/>
        </authorList>
    </citation>
    <scope>NUCLEOTIDE SEQUENCE</scope>
</reference>